<comment type="caution">
    <text evidence="1">The sequence shown here is derived from an EMBL/GenBank/DDBJ whole genome shotgun (WGS) entry which is preliminary data.</text>
</comment>
<name>A0ABT5YK07_9PROT</name>
<sequence length="233" mass="26188">MTSPKLSGFHSPDSVPTCCPVCLAPNPEPFLEVEEKHYWCCGLCEARFLDPSLRLSAREEHVFYLTHENNSGDAGYRRFLAKLAIPLLARLPASSNGLDYGCGPASALAAMLREAGHAVALYDPFFRPNTDDLAGTYDFVTCTETAEHFHRPAEEFARLMALVRPGGWLGLMTCFQTDDARFADWHYRRDPTHVVFYREETLRYLAASRGWSIDVPVKDVALLRRPISPSTPY</sequence>
<dbReference type="GO" id="GO:0008168">
    <property type="term" value="F:methyltransferase activity"/>
    <property type="evidence" value="ECO:0007669"/>
    <property type="project" value="UniProtKB-KW"/>
</dbReference>
<evidence type="ECO:0000313" key="2">
    <source>
        <dbReference type="Proteomes" id="UP001215503"/>
    </source>
</evidence>
<dbReference type="InterPro" id="IPR029063">
    <property type="entry name" value="SAM-dependent_MTases_sf"/>
</dbReference>
<dbReference type="GO" id="GO:0032259">
    <property type="term" value="P:methylation"/>
    <property type="evidence" value="ECO:0007669"/>
    <property type="project" value="UniProtKB-KW"/>
</dbReference>
<keyword evidence="2" id="KW-1185">Reference proteome</keyword>
<reference evidence="1 2" key="1">
    <citation type="submission" date="2023-03" db="EMBL/GenBank/DDBJ databases">
        <title>Fodinicurvata sp. CAU 1616 isolated from sea sendiment.</title>
        <authorList>
            <person name="Kim W."/>
        </authorList>
    </citation>
    <scope>NUCLEOTIDE SEQUENCE [LARGE SCALE GENOMIC DNA]</scope>
    <source>
        <strain evidence="1 2">CAU 1616</strain>
    </source>
</reference>
<keyword evidence="1" id="KW-0489">Methyltransferase</keyword>
<organism evidence="1 2">
    <name type="scientific">Aquibaculum arenosum</name>
    <dbReference type="NCBI Taxonomy" id="3032591"/>
    <lineage>
        <taxon>Bacteria</taxon>
        <taxon>Pseudomonadati</taxon>
        <taxon>Pseudomonadota</taxon>
        <taxon>Alphaproteobacteria</taxon>
        <taxon>Rhodospirillales</taxon>
        <taxon>Rhodovibrionaceae</taxon>
        <taxon>Aquibaculum</taxon>
    </lineage>
</organism>
<protein>
    <submittedName>
        <fullName evidence="1">Class I SAM-dependent methyltransferase</fullName>
    </submittedName>
</protein>
<dbReference type="SUPFAM" id="SSF53335">
    <property type="entry name" value="S-adenosyl-L-methionine-dependent methyltransferases"/>
    <property type="match status" value="1"/>
</dbReference>
<dbReference type="Gene3D" id="3.40.50.150">
    <property type="entry name" value="Vaccinia Virus protein VP39"/>
    <property type="match status" value="1"/>
</dbReference>
<evidence type="ECO:0000313" key="1">
    <source>
        <dbReference type="EMBL" id="MDF2095281.1"/>
    </source>
</evidence>
<proteinExistence type="predicted"/>
<dbReference type="Proteomes" id="UP001215503">
    <property type="component" value="Unassembled WGS sequence"/>
</dbReference>
<gene>
    <name evidence="1" type="ORF">P2G67_04755</name>
</gene>
<keyword evidence="1" id="KW-0808">Transferase</keyword>
<accession>A0ABT5YK07</accession>
<dbReference type="EMBL" id="JARHUD010000002">
    <property type="protein sequence ID" value="MDF2095281.1"/>
    <property type="molecule type" value="Genomic_DNA"/>
</dbReference>
<dbReference type="RefSeq" id="WP_275820546.1">
    <property type="nucleotide sequence ID" value="NZ_JARHUD010000002.1"/>
</dbReference>
<dbReference type="Pfam" id="PF13489">
    <property type="entry name" value="Methyltransf_23"/>
    <property type="match status" value="1"/>
</dbReference>